<evidence type="ECO:0000256" key="12">
    <source>
        <dbReference type="ARBA" id="ARBA00049348"/>
    </source>
</evidence>
<gene>
    <name evidence="14" type="ORF">ABB37_09461</name>
</gene>
<dbReference type="EMBL" id="LGTL01000031">
    <property type="protein sequence ID" value="KPA74208.1"/>
    <property type="molecule type" value="Genomic_DNA"/>
</dbReference>
<evidence type="ECO:0000256" key="8">
    <source>
        <dbReference type="ARBA" id="ARBA00022763"/>
    </source>
</evidence>
<keyword evidence="6" id="KW-0489">Methyltransferase</keyword>
<dbReference type="CDD" id="cd06445">
    <property type="entry name" value="ATase"/>
    <property type="match status" value="1"/>
</dbReference>
<dbReference type="GO" id="GO:0005654">
    <property type="term" value="C:nucleoplasm"/>
    <property type="evidence" value="ECO:0007669"/>
    <property type="project" value="TreeGrafter"/>
</dbReference>
<proteinExistence type="inferred from homology"/>
<dbReference type="NCBIfam" id="TIGR00589">
    <property type="entry name" value="ogt"/>
    <property type="match status" value="1"/>
</dbReference>
<organism evidence="14 15">
    <name type="scientific">Leptomonas pyrrhocoris</name>
    <name type="common">Firebug parasite</name>
    <dbReference type="NCBI Taxonomy" id="157538"/>
    <lineage>
        <taxon>Eukaryota</taxon>
        <taxon>Discoba</taxon>
        <taxon>Euglenozoa</taxon>
        <taxon>Kinetoplastea</taxon>
        <taxon>Metakinetoplastina</taxon>
        <taxon>Trypanosomatida</taxon>
        <taxon>Trypanosomatidae</taxon>
        <taxon>Leishmaniinae</taxon>
        <taxon>Leptomonas</taxon>
    </lineage>
</organism>
<dbReference type="PROSITE" id="PS00374">
    <property type="entry name" value="MGMT"/>
    <property type="match status" value="1"/>
</dbReference>
<dbReference type="InterPro" id="IPR036217">
    <property type="entry name" value="MethylDNA_cys_MeTrfase_DNAb"/>
</dbReference>
<dbReference type="GO" id="GO:0006281">
    <property type="term" value="P:DNA repair"/>
    <property type="evidence" value="ECO:0007669"/>
    <property type="project" value="UniProtKB-KW"/>
</dbReference>
<dbReference type="RefSeq" id="XP_015652647.1">
    <property type="nucleotide sequence ID" value="XM_015808934.1"/>
</dbReference>
<dbReference type="InterPro" id="IPR036388">
    <property type="entry name" value="WH-like_DNA-bd_sf"/>
</dbReference>
<keyword evidence="9" id="KW-0234">DNA repair</keyword>
<dbReference type="AlphaFoldDB" id="A0A0N0VD34"/>
<evidence type="ECO:0000256" key="1">
    <source>
        <dbReference type="ARBA" id="ARBA00001286"/>
    </source>
</evidence>
<evidence type="ECO:0000256" key="5">
    <source>
        <dbReference type="ARBA" id="ARBA00015377"/>
    </source>
</evidence>
<dbReference type="Pfam" id="PF01035">
    <property type="entry name" value="DNA_binding_1"/>
    <property type="match status" value="1"/>
</dbReference>
<dbReference type="GO" id="GO:0032259">
    <property type="term" value="P:methylation"/>
    <property type="evidence" value="ECO:0007669"/>
    <property type="project" value="UniProtKB-KW"/>
</dbReference>
<evidence type="ECO:0000256" key="9">
    <source>
        <dbReference type="ARBA" id="ARBA00023204"/>
    </source>
</evidence>
<evidence type="ECO:0000256" key="11">
    <source>
        <dbReference type="ARBA" id="ARBA00031621"/>
    </source>
</evidence>
<dbReference type="InterPro" id="IPR001497">
    <property type="entry name" value="MethylDNA_cys_MeTrfase_AS"/>
</dbReference>
<keyword evidence="7" id="KW-0808">Transferase</keyword>
<accession>A0A0N0VD34</accession>
<dbReference type="GeneID" id="26909744"/>
<evidence type="ECO:0000256" key="4">
    <source>
        <dbReference type="ARBA" id="ARBA00011918"/>
    </source>
</evidence>
<evidence type="ECO:0000313" key="14">
    <source>
        <dbReference type="EMBL" id="KPA74208.1"/>
    </source>
</evidence>
<dbReference type="EC" id="2.1.1.63" evidence="4"/>
<dbReference type="InterPro" id="IPR014048">
    <property type="entry name" value="MethylDNA_cys_MeTrfase_DNA-bd"/>
</dbReference>
<keyword evidence="8" id="KW-0227">DNA damage</keyword>
<evidence type="ECO:0000256" key="2">
    <source>
        <dbReference type="ARBA" id="ARBA00003317"/>
    </source>
</evidence>
<evidence type="ECO:0000259" key="13">
    <source>
        <dbReference type="Pfam" id="PF01035"/>
    </source>
</evidence>
<dbReference type="GO" id="GO:0003908">
    <property type="term" value="F:methylated-DNA-[protein]-cysteine S-methyltransferase activity"/>
    <property type="evidence" value="ECO:0007669"/>
    <property type="project" value="UniProtKB-EC"/>
</dbReference>
<reference evidence="14 15" key="1">
    <citation type="submission" date="2015-07" db="EMBL/GenBank/DDBJ databases">
        <title>High-quality genome of monoxenous trypanosomatid Leptomonas pyrrhocoris.</title>
        <authorList>
            <person name="Flegontov P."/>
            <person name="Butenko A."/>
            <person name="Firsov S."/>
            <person name="Vlcek C."/>
            <person name="Logacheva M.D."/>
            <person name="Field M."/>
            <person name="Filatov D."/>
            <person name="Flegontova O."/>
            <person name="Gerasimov E."/>
            <person name="Jackson A.P."/>
            <person name="Kelly S."/>
            <person name="Opperdoes F."/>
            <person name="O'Reilly A."/>
            <person name="Votypka J."/>
            <person name="Yurchenko V."/>
            <person name="Lukes J."/>
        </authorList>
    </citation>
    <scope>NUCLEOTIDE SEQUENCE [LARGE SCALE GENOMIC DNA]</scope>
    <source>
        <strain evidence="14">H10</strain>
    </source>
</reference>
<sequence length="286" mass="30603">MTAQHKIVKRAVRAVAAAAAAKKEAAAAASATFQKSHVQAARSRAAPTERLQLFYHAVATPLGPFSLYVDGDGAIRCCHWQHSPPGDVAALMKEQRDVCAALQSRWYKNASVEMAKPSSTSTTPGEKAATLLYRYFNPSSADAGRPAALEKVLLQVPVAYPPTTAFMTTTWDVLRQTVPSGETISYKGLGVRVSQALSHAPSSFSSSSVAVSHAAPRAIGVAMGANPIPVIVPCHRVLSSTNALRGYALGLRYKVWLLRHEQADVPTEKLRSVEFENAVSSPISLR</sequence>
<evidence type="ECO:0000313" key="15">
    <source>
        <dbReference type="Proteomes" id="UP000037923"/>
    </source>
</evidence>
<dbReference type="VEuPathDB" id="TriTrypDB:LpyrH10_31_1150"/>
<comment type="catalytic activity">
    <reaction evidence="1">
        <text>a 4-O-methyl-thymidine in DNA + L-cysteinyl-[protein] = a thymidine in DNA + S-methyl-L-cysteinyl-[protein]</text>
        <dbReference type="Rhea" id="RHEA:53428"/>
        <dbReference type="Rhea" id="RHEA-COMP:10131"/>
        <dbReference type="Rhea" id="RHEA-COMP:10132"/>
        <dbReference type="Rhea" id="RHEA-COMP:13555"/>
        <dbReference type="Rhea" id="RHEA-COMP:13556"/>
        <dbReference type="ChEBI" id="CHEBI:29950"/>
        <dbReference type="ChEBI" id="CHEBI:82612"/>
        <dbReference type="ChEBI" id="CHEBI:137386"/>
        <dbReference type="ChEBI" id="CHEBI:137387"/>
        <dbReference type="EC" id="2.1.1.63"/>
    </reaction>
</comment>
<dbReference type="PANTHER" id="PTHR46460:SF1">
    <property type="entry name" value="METHYLATED-DNA--PROTEIN-CYSTEINE METHYLTRANSFERASE"/>
    <property type="match status" value="1"/>
</dbReference>
<evidence type="ECO:0000256" key="6">
    <source>
        <dbReference type="ARBA" id="ARBA00022603"/>
    </source>
</evidence>
<comment type="function">
    <text evidence="2">Involved in the cellular defense against the biological effects of O6-methylguanine (O6-MeG) and O4-methylthymine (O4-MeT) in DNA. Repairs the methylated nucleobase in DNA by stoichiometrically transferring the methyl group to a cysteine residue in the enzyme. This is a suicide reaction: the enzyme is irreversibly inactivated.</text>
</comment>
<evidence type="ECO:0000256" key="10">
    <source>
        <dbReference type="ARBA" id="ARBA00030795"/>
    </source>
</evidence>
<keyword evidence="15" id="KW-1185">Reference proteome</keyword>
<protein>
    <recommendedName>
        <fullName evidence="5">Methylated-DNA--protein-cysteine methyltransferase</fullName>
        <ecNumber evidence="4">2.1.1.63</ecNumber>
    </recommendedName>
    <alternativeName>
        <fullName evidence="10">6-O-methylguanine-DNA methyltransferase</fullName>
    </alternativeName>
    <alternativeName>
        <fullName evidence="11">O-6-methylguanine-DNA-alkyltransferase</fullName>
    </alternativeName>
</protein>
<evidence type="ECO:0000256" key="7">
    <source>
        <dbReference type="ARBA" id="ARBA00022679"/>
    </source>
</evidence>
<dbReference type="Proteomes" id="UP000037923">
    <property type="component" value="Unassembled WGS sequence"/>
</dbReference>
<comment type="similarity">
    <text evidence="3">Belongs to the MGMT family.</text>
</comment>
<dbReference type="PANTHER" id="PTHR46460">
    <property type="entry name" value="METHYLATED-DNA--PROTEIN-CYSTEINE METHYLTRANSFERASE"/>
    <property type="match status" value="1"/>
</dbReference>
<comment type="caution">
    <text evidence="14">The sequence shown here is derived from an EMBL/GenBank/DDBJ whole genome shotgun (WGS) entry which is preliminary data.</text>
</comment>
<dbReference type="SUPFAM" id="SSF46767">
    <property type="entry name" value="Methylated DNA-protein cysteine methyltransferase, C-terminal domain"/>
    <property type="match status" value="1"/>
</dbReference>
<dbReference type="OrthoDB" id="1907495at2759"/>
<name>A0A0N0VD34_LEPPY</name>
<feature type="domain" description="Methylated-DNA-[protein]-cysteine S-methyltransferase DNA binding" evidence="13">
    <location>
        <begin position="166"/>
        <end position="262"/>
    </location>
</feature>
<dbReference type="OMA" id="QEVCATM"/>
<comment type="catalytic activity">
    <reaction evidence="12">
        <text>a 6-O-methyl-2'-deoxyguanosine in DNA + L-cysteinyl-[protein] = S-methyl-L-cysteinyl-[protein] + a 2'-deoxyguanosine in DNA</text>
        <dbReference type="Rhea" id="RHEA:24000"/>
        <dbReference type="Rhea" id="RHEA-COMP:10131"/>
        <dbReference type="Rhea" id="RHEA-COMP:10132"/>
        <dbReference type="Rhea" id="RHEA-COMP:11367"/>
        <dbReference type="Rhea" id="RHEA-COMP:11368"/>
        <dbReference type="ChEBI" id="CHEBI:29950"/>
        <dbReference type="ChEBI" id="CHEBI:82612"/>
        <dbReference type="ChEBI" id="CHEBI:85445"/>
        <dbReference type="ChEBI" id="CHEBI:85448"/>
        <dbReference type="EC" id="2.1.1.63"/>
    </reaction>
</comment>
<evidence type="ECO:0000256" key="3">
    <source>
        <dbReference type="ARBA" id="ARBA00008711"/>
    </source>
</evidence>
<dbReference type="Gene3D" id="1.10.10.10">
    <property type="entry name" value="Winged helix-like DNA-binding domain superfamily/Winged helix DNA-binding domain"/>
    <property type="match status" value="1"/>
</dbReference>